<feature type="non-terminal residue" evidence="5">
    <location>
        <position position="127"/>
    </location>
</feature>
<evidence type="ECO:0000256" key="3">
    <source>
        <dbReference type="ARBA" id="ARBA00022946"/>
    </source>
</evidence>
<proteinExistence type="inferred from homology"/>
<dbReference type="PANTHER" id="PTHR13126:SF0">
    <property type="entry name" value="ATP SYNTHASE MITOCHONDRIAL F1 COMPLEX ASSEMBLY FACTOR 1"/>
    <property type="match status" value="1"/>
</dbReference>
<dbReference type="Pfam" id="PF06644">
    <property type="entry name" value="ATP11"/>
    <property type="match status" value="1"/>
</dbReference>
<dbReference type="PANTHER" id="PTHR13126">
    <property type="entry name" value="CHAPERONE ATP11"/>
    <property type="match status" value="1"/>
</dbReference>
<dbReference type="EMBL" id="CDMZ01002360">
    <property type="protein sequence ID" value="CEM42018.1"/>
    <property type="molecule type" value="Genomic_DNA"/>
</dbReference>
<gene>
    <name evidence="5" type="ORF">Cvel_26453</name>
</gene>
<sequence length="127" mass="14588">MFSVCRVAARVSVRAAASGSSRRFFSFTYPVPRQLREVVKMSLFEREDALTIKRLWVEQFKDNPRVATDTLWEQQHNQVVANMRSCPLFLLPLPRPNGGVINLLLQCQDGRHVLVTPLEEYKTKGEV</sequence>
<evidence type="ECO:0000256" key="1">
    <source>
        <dbReference type="ARBA" id="ARBA00004173"/>
    </source>
</evidence>
<keyword evidence="3" id="KW-0809">Transit peptide</keyword>
<keyword evidence="4" id="KW-0496">Mitochondrion</keyword>
<dbReference type="InterPro" id="IPR010591">
    <property type="entry name" value="ATP11"/>
</dbReference>
<evidence type="ECO:0000256" key="4">
    <source>
        <dbReference type="ARBA" id="ARBA00023128"/>
    </source>
</evidence>
<dbReference type="AlphaFoldDB" id="A0A0G4HD84"/>
<accession>A0A0G4HD84</accession>
<comment type="subcellular location">
    <subcellularLocation>
        <location evidence="1">Mitochondrion</location>
    </subcellularLocation>
</comment>
<comment type="similarity">
    <text evidence="2">Belongs to the ATP11 family.</text>
</comment>
<dbReference type="GO" id="GO:0033615">
    <property type="term" value="P:mitochondrial proton-transporting ATP synthase complex assembly"/>
    <property type="evidence" value="ECO:0007669"/>
    <property type="project" value="TreeGrafter"/>
</dbReference>
<dbReference type="GO" id="GO:0005739">
    <property type="term" value="C:mitochondrion"/>
    <property type="evidence" value="ECO:0007669"/>
    <property type="project" value="UniProtKB-SubCell"/>
</dbReference>
<reference evidence="5" key="1">
    <citation type="submission" date="2014-11" db="EMBL/GenBank/DDBJ databases">
        <authorList>
            <person name="Otto D Thomas"/>
            <person name="Naeem Raeece"/>
        </authorList>
    </citation>
    <scope>NUCLEOTIDE SEQUENCE</scope>
</reference>
<name>A0A0G4HD84_9ALVE</name>
<evidence type="ECO:0000256" key="2">
    <source>
        <dbReference type="ARBA" id="ARBA00009116"/>
    </source>
</evidence>
<organism evidence="5">
    <name type="scientific">Chromera velia CCMP2878</name>
    <dbReference type="NCBI Taxonomy" id="1169474"/>
    <lineage>
        <taxon>Eukaryota</taxon>
        <taxon>Sar</taxon>
        <taxon>Alveolata</taxon>
        <taxon>Colpodellida</taxon>
        <taxon>Chromeraceae</taxon>
        <taxon>Chromera</taxon>
    </lineage>
</organism>
<evidence type="ECO:0000313" key="5">
    <source>
        <dbReference type="EMBL" id="CEM42018.1"/>
    </source>
</evidence>
<protein>
    <submittedName>
        <fullName evidence="5">Uncharacterized protein</fullName>
    </submittedName>
</protein>